<sequence length="150" mass="17171">MSEINNNEEQIIEETVYTLDDCSPELRQVVTVEEVPAELIDMLVNVYKVSEPTSREAWNALPASAQNVLDNFEQFHALVALSQSYSGVDFLGEMQDTKFPEDMGAEEQAEYKASMLDKVLVNCVKDMCKQLKKARRNPPMKREFTEIFQK</sequence>
<dbReference type="GeneID" id="93549276"/>
<dbReference type="InterPro" id="IPR021422">
    <property type="entry name" value="DUF3069"/>
</dbReference>
<dbReference type="Proteomes" id="UP000241190">
    <property type="component" value="Unassembled WGS sequence"/>
</dbReference>
<keyword evidence="3" id="KW-1185">Reference proteome</keyword>
<proteinExistence type="predicted"/>
<reference evidence="1 4" key="1">
    <citation type="submission" date="2018-01" db="EMBL/GenBank/DDBJ databases">
        <title>Whole genome sequencing of Histamine producing bacteria.</title>
        <authorList>
            <person name="Butler K."/>
        </authorList>
    </citation>
    <scope>NUCLEOTIDE SEQUENCE [LARGE SCALE GENOMIC DNA]</scope>
    <source>
        <strain evidence="2 3">ATCC 51761</strain>
        <strain evidence="1 4">NCIMB 13481</strain>
    </source>
</reference>
<dbReference type="InterPro" id="IPR023132">
    <property type="entry name" value="Sama2622-like_sf"/>
</dbReference>
<evidence type="ECO:0000313" key="1">
    <source>
        <dbReference type="EMBL" id="PSV96039.1"/>
    </source>
</evidence>
<dbReference type="Proteomes" id="UP000241954">
    <property type="component" value="Unassembled WGS sequence"/>
</dbReference>
<comment type="caution">
    <text evidence="1">The sequence shown here is derived from an EMBL/GenBank/DDBJ whole genome shotgun (WGS) entry which is preliminary data.</text>
</comment>
<dbReference type="AlphaFoldDB" id="A0A0D8P9X2"/>
<organism evidence="1 4">
    <name type="scientific">Photobacterium iliopiscarium</name>
    <dbReference type="NCBI Taxonomy" id="56192"/>
    <lineage>
        <taxon>Bacteria</taxon>
        <taxon>Pseudomonadati</taxon>
        <taxon>Pseudomonadota</taxon>
        <taxon>Gammaproteobacteria</taxon>
        <taxon>Vibrionales</taxon>
        <taxon>Vibrionaceae</taxon>
        <taxon>Photobacterium</taxon>
    </lineage>
</organism>
<dbReference type="Pfam" id="PF11269">
    <property type="entry name" value="DUF3069"/>
    <property type="match status" value="1"/>
</dbReference>
<dbReference type="EMBL" id="PYLW01000012">
    <property type="protein sequence ID" value="PSV96039.1"/>
    <property type="molecule type" value="Genomic_DNA"/>
</dbReference>
<evidence type="ECO:0000313" key="4">
    <source>
        <dbReference type="Proteomes" id="UP000241954"/>
    </source>
</evidence>
<name>A0A0D8P9X2_9GAMM</name>
<protein>
    <submittedName>
        <fullName evidence="1">DUF3069 domain-containing protein</fullName>
    </submittedName>
</protein>
<accession>A0A0D8P9X2</accession>
<dbReference type="RefSeq" id="WP_045038073.1">
    <property type="nucleotide sequence ID" value="NZ_CAMQYU010000005.1"/>
</dbReference>
<dbReference type="OrthoDB" id="6401538at2"/>
<dbReference type="EMBL" id="PYOP01000010">
    <property type="protein sequence ID" value="PSW98124.1"/>
    <property type="molecule type" value="Genomic_DNA"/>
</dbReference>
<gene>
    <name evidence="1" type="ORF">C9I88_11965</name>
    <name evidence="2" type="ORF">C9J52_07960</name>
</gene>
<evidence type="ECO:0000313" key="3">
    <source>
        <dbReference type="Proteomes" id="UP000241190"/>
    </source>
</evidence>
<dbReference type="SUPFAM" id="SSF158675">
    <property type="entry name" value="Sama2622-like"/>
    <property type="match status" value="1"/>
</dbReference>
<evidence type="ECO:0000313" key="2">
    <source>
        <dbReference type="EMBL" id="PSW98124.1"/>
    </source>
</evidence>